<proteinExistence type="predicted"/>
<dbReference type="Proteomes" id="UP000542125">
    <property type="component" value="Unassembled WGS sequence"/>
</dbReference>
<reference evidence="5 6" key="1">
    <citation type="submission" date="2020-07" db="EMBL/GenBank/DDBJ databases">
        <title>Genomic Encyclopedia of Type Strains, Phase IV (KMG-V): Genome sequencing to study the core and pangenomes of soil and plant-associated prokaryotes.</title>
        <authorList>
            <person name="Whitman W."/>
        </authorList>
    </citation>
    <scope>NUCLEOTIDE SEQUENCE [LARGE SCALE GENOMIC DNA]</scope>
    <source>
        <strain evidence="5 6">SAS40</strain>
    </source>
</reference>
<feature type="domain" description="HTH arsR-type" evidence="4">
    <location>
        <begin position="1"/>
        <end position="95"/>
    </location>
</feature>
<keyword evidence="2 5" id="KW-0238">DNA-binding</keyword>
<organism evidence="5 6">
    <name type="scientific">Pigmentiphaga litoralis</name>
    <dbReference type="NCBI Taxonomy" id="516702"/>
    <lineage>
        <taxon>Bacteria</taxon>
        <taxon>Pseudomonadati</taxon>
        <taxon>Pseudomonadota</taxon>
        <taxon>Betaproteobacteria</taxon>
        <taxon>Burkholderiales</taxon>
        <taxon>Alcaligenaceae</taxon>
        <taxon>Pigmentiphaga</taxon>
    </lineage>
</organism>
<dbReference type="InterPro" id="IPR036388">
    <property type="entry name" value="WH-like_DNA-bd_sf"/>
</dbReference>
<dbReference type="PANTHER" id="PTHR43132:SF2">
    <property type="entry name" value="ARSENICAL RESISTANCE OPERON REPRESSOR ARSR-RELATED"/>
    <property type="match status" value="1"/>
</dbReference>
<evidence type="ECO:0000256" key="3">
    <source>
        <dbReference type="ARBA" id="ARBA00023163"/>
    </source>
</evidence>
<dbReference type="GO" id="GO:0003700">
    <property type="term" value="F:DNA-binding transcription factor activity"/>
    <property type="evidence" value="ECO:0007669"/>
    <property type="project" value="InterPro"/>
</dbReference>
<dbReference type="SMART" id="SM00418">
    <property type="entry name" value="HTH_ARSR"/>
    <property type="match status" value="1"/>
</dbReference>
<protein>
    <submittedName>
        <fullName evidence="5">DNA-binding transcriptional ArsR family regulator</fullName>
    </submittedName>
</protein>
<keyword evidence="6" id="KW-1185">Reference proteome</keyword>
<dbReference type="NCBIfam" id="NF033788">
    <property type="entry name" value="HTH_metalloreg"/>
    <property type="match status" value="1"/>
</dbReference>
<dbReference type="Pfam" id="PF12840">
    <property type="entry name" value="HTH_20"/>
    <property type="match status" value="1"/>
</dbReference>
<evidence type="ECO:0000259" key="4">
    <source>
        <dbReference type="PROSITE" id="PS50987"/>
    </source>
</evidence>
<dbReference type="InterPro" id="IPR036390">
    <property type="entry name" value="WH_DNA-bd_sf"/>
</dbReference>
<dbReference type="InterPro" id="IPR011991">
    <property type="entry name" value="ArsR-like_HTH"/>
</dbReference>
<dbReference type="RefSeq" id="WP_179588149.1">
    <property type="nucleotide sequence ID" value="NZ_JACBYR010000001.1"/>
</dbReference>
<evidence type="ECO:0000313" key="5">
    <source>
        <dbReference type="EMBL" id="NYE84467.1"/>
    </source>
</evidence>
<dbReference type="InterPro" id="IPR051011">
    <property type="entry name" value="Metal_resp_trans_reg"/>
</dbReference>
<accession>A0A7Y9LN97</accession>
<dbReference type="Gene3D" id="1.10.10.10">
    <property type="entry name" value="Winged helix-like DNA-binding domain superfamily/Winged helix DNA-binding domain"/>
    <property type="match status" value="1"/>
</dbReference>
<evidence type="ECO:0000256" key="1">
    <source>
        <dbReference type="ARBA" id="ARBA00023015"/>
    </source>
</evidence>
<comment type="caution">
    <text evidence="5">The sequence shown here is derived from an EMBL/GenBank/DDBJ whole genome shotgun (WGS) entry which is preliminary data.</text>
</comment>
<sequence>MEMKTAARALTAIGNESRLLVYRMLIEAGPAGLAAGKLAELAGMPPSSLSFHLKELVHADLLESRQEGRFVIYAAKYQTMTDLIGFLTDNCCGGNPCMPVAEQCCNTQSAPRA</sequence>
<name>A0A7Y9LN97_9BURK</name>
<dbReference type="CDD" id="cd00090">
    <property type="entry name" value="HTH_ARSR"/>
    <property type="match status" value="1"/>
</dbReference>
<dbReference type="PANTHER" id="PTHR43132">
    <property type="entry name" value="ARSENICAL RESISTANCE OPERON REPRESSOR ARSR-RELATED"/>
    <property type="match status" value="1"/>
</dbReference>
<dbReference type="EMBL" id="JACBYR010000001">
    <property type="protein sequence ID" value="NYE84467.1"/>
    <property type="molecule type" value="Genomic_DNA"/>
</dbReference>
<evidence type="ECO:0000256" key="2">
    <source>
        <dbReference type="ARBA" id="ARBA00023125"/>
    </source>
</evidence>
<keyword evidence="1" id="KW-0805">Transcription regulation</keyword>
<dbReference type="PROSITE" id="PS50987">
    <property type="entry name" value="HTH_ARSR_2"/>
    <property type="match status" value="1"/>
</dbReference>
<evidence type="ECO:0000313" key="6">
    <source>
        <dbReference type="Proteomes" id="UP000542125"/>
    </source>
</evidence>
<keyword evidence="3" id="KW-0804">Transcription</keyword>
<dbReference type="SUPFAM" id="SSF46785">
    <property type="entry name" value="Winged helix' DNA-binding domain"/>
    <property type="match status" value="1"/>
</dbReference>
<dbReference type="InterPro" id="IPR001845">
    <property type="entry name" value="HTH_ArsR_DNA-bd_dom"/>
</dbReference>
<dbReference type="AlphaFoldDB" id="A0A7Y9LN97"/>
<dbReference type="PRINTS" id="PR00778">
    <property type="entry name" value="HTHARSR"/>
</dbReference>
<gene>
    <name evidence="5" type="ORF">FHW18_003738</name>
</gene>
<dbReference type="GO" id="GO:0003677">
    <property type="term" value="F:DNA binding"/>
    <property type="evidence" value="ECO:0007669"/>
    <property type="project" value="UniProtKB-KW"/>
</dbReference>